<protein>
    <submittedName>
        <fullName evidence="3">DUF3592 domain-containing protein</fullName>
    </submittedName>
</protein>
<accession>A0ABD5NDJ8</accession>
<dbReference type="AlphaFoldDB" id="A0ABD5NDJ8"/>
<evidence type="ECO:0000313" key="4">
    <source>
        <dbReference type="Proteomes" id="UP001595660"/>
    </source>
</evidence>
<evidence type="ECO:0000313" key="3">
    <source>
        <dbReference type="EMBL" id="MFC3477438.1"/>
    </source>
</evidence>
<name>A0ABD5NDJ8_9EURY</name>
<reference evidence="3 4" key="1">
    <citation type="journal article" date="2019" name="Int. J. Syst. Evol. Microbiol.">
        <title>The Global Catalogue of Microorganisms (GCM) 10K type strain sequencing project: providing services to taxonomists for standard genome sequencing and annotation.</title>
        <authorList>
            <consortium name="The Broad Institute Genomics Platform"/>
            <consortium name="The Broad Institute Genome Sequencing Center for Infectious Disease"/>
            <person name="Wu L."/>
            <person name="Ma J."/>
        </authorList>
    </citation>
    <scope>NUCLEOTIDE SEQUENCE [LARGE SCALE GENOMIC DNA]</scope>
    <source>
        <strain evidence="3 4">CGMCC 1.12562</strain>
    </source>
</reference>
<gene>
    <name evidence="3" type="ORF">ACFOKC_06840</name>
</gene>
<dbReference type="EMBL" id="JBHRWN010000002">
    <property type="protein sequence ID" value="MFC3477438.1"/>
    <property type="molecule type" value="Genomic_DNA"/>
</dbReference>
<dbReference type="RefSeq" id="WP_232571436.1">
    <property type="nucleotide sequence ID" value="NZ_CP089466.1"/>
</dbReference>
<proteinExistence type="predicted"/>
<evidence type="ECO:0000256" key="1">
    <source>
        <dbReference type="SAM" id="Phobius"/>
    </source>
</evidence>
<dbReference type="InterPro" id="IPR021994">
    <property type="entry name" value="DUF3592"/>
</dbReference>
<sequence length="154" mass="16352">MEISGPSGKLQIALTLLVGVATVGYGAYSYDAQTAALDSTVEVDATLTDVSVEEHAGKGDTYSPKATYEYTYEGETYTSANVYPGKLPREFGSREKARSQIDGGPGDTITAHVPTDDPGNAFLKHKTSDKPLLVVGFGFLFVLGAAYSIVKGRY</sequence>
<keyword evidence="1" id="KW-0472">Membrane</keyword>
<comment type="caution">
    <text evidence="3">The sequence shown here is derived from an EMBL/GenBank/DDBJ whole genome shotgun (WGS) entry which is preliminary data.</text>
</comment>
<dbReference type="Pfam" id="PF12158">
    <property type="entry name" value="DUF3592"/>
    <property type="match status" value="1"/>
</dbReference>
<keyword evidence="4" id="KW-1185">Reference proteome</keyword>
<organism evidence="3 4">
    <name type="scientific">Halobacterium litoreum</name>
    <dbReference type="NCBI Taxonomy" id="2039234"/>
    <lineage>
        <taxon>Archaea</taxon>
        <taxon>Methanobacteriati</taxon>
        <taxon>Methanobacteriota</taxon>
        <taxon>Stenosarchaea group</taxon>
        <taxon>Halobacteria</taxon>
        <taxon>Halobacteriales</taxon>
        <taxon>Halobacteriaceae</taxon>
        <taxon>Halobacterium</taxon>
    </lineage>
</organism>
<feature type="domain" description="DUF3592" evidence="2">
    <location>
        <begin position="44"/>
        <end position="126"/>
    </location>
</feature>
<dbReference type="GeneID" id="69116634"/>
<feature type="transmembrane region" description="Helical" evidence="1">
    <location>
        <begin position="12"/>
        <end position="30"/>
    </location>
</feature>
<dbReference type="Proteomes" id="UP001595660">
    <property type="component" value="Unassembled WGS sequence"/>
</dbReference>
<feature type="transmembrane region" description="Helical" evidence="1">
    <location>
        <begin position="132"/>
        <end position="150"/>
    </location>
</feature>
<keyword evidence="1" id="KW-1133">Transmembrane helix</keyword>
<evidence type="ECO:0000259" key="2">
    <source>
        <dbReference type="Pfam" id="PF12158"/>
    </source>
</evidence>
<keyword evidence="1" id="KW-0812">Transmembrane</keyword>